<dbReference type="InterPro" id="IPR019081">
    <property type="entry name" value="UPF0328"/>
</dbReference>
<comment type="similarity">
    <text evidence="1">Belongs to the UPF0328 family.</text>
</comment>
<keyword evidence="6" id="KW-1185">Reference proteome</keyword>
<reference evidence="4 6" key="2">
    <citation type="submission" date="2023-02" db="EMBL/GenBank/DDBJ databases">
        <title>Encephalitozoon hellem ATCC 50451 complete genome.</title>
        <authorList>
            <person name="Mascarenhas dos Santos A.C."/>
            <person name="Julian A.T."/>
            <person name="Pombert J.-F."/>
        </authorList>
    </citation>
    <scope>NUCLEOTIDE SEQUENCE [LARGE SCALE GENOMIC DNA]</scope>
    <source>
        <strain evidence="4 6">ATCC 50451</strain>
    </source>
</reference>
<dbReference type="EMBL" id="CP075151">
    <property type="protein sequence ID" value="UTX43261.1"/>
    <property type="molecule type" value="Genomic_DNA"/>
</dbReference>
<evidence type="ECO:0000313" key="3">
    <source>
        <dbReference type="EMBL" id="UTX43261.1"/>
    </source>
</evidence>
<dbReference type="AlphaFoldDB" id="A0A9Q9C352"/>
<feature type="transmembrane region" description="Helical" evidence="2">
    <location>
        <begin position="126"/>
        <end position="145"/>
    </location>
</feature>
<evidence type="ECO:0000256" key="2">
    <source>
        <dbReference type="SAM" id="Phobius"/>
    </source>
</evidence>
<dbReference type="Proteomes" id="UP001217963">
    <property type="component" value="Chromosome V"/>
</dbReference>
<name>A0A9Q9C352_ENCHE</name>
<organism evidence="3 5">
    <name type="scientific">Encephalitozoon hellem</name>
    <name type="common">Microsporidian parasite</name>
    <dbReference type="NCBI Taxonomy" id="27973"/>
    <lineage>
        <taxon>Eukaryota</taxon>
        <taxon>Fungi</taxon>
        <taxon>Fungi incertae sedis</taxon>
        <taxon>Microsporidia</taxon>
        <taxon>Unikaryonidae</taxon>
        <taxon>Encephalitozoon</taxon>
    </lineage>
</organism>
<evidence type="ECO:0000313" key="4">
    <source>
        <dbReference type="EMBL" id="WEL38719.1"/>
    </source>
</evidence>
<feature type="transmembrane region" description="Helical" evidence="2">
    <location>
        <begin position="26"/>
        <end position="46"/>
    </location>
</feature>
<feature type="transmembrane region" description="Helical" evidence="2">
    <location>
        <begin position="192"/>
        <end position="208"/>
    </location>
</feature>
<proteinExistence type="inferred from homology"/>
<protein>
    <submittedName>
        <fullName evidence="3">DUF2463 domain-containing protein</fullName>
    </submittedName>
</protein>
<feature type="transmembrane region" description="Helical" evidence="2">
    <location>
        <begin position="53"/>
        <end position="73"/>
    </location>
</feature>
<evidence type="ECO:0000256" key="1">
    <source>
        <dbReference type="ARBA" id="ARBA00010346"/>
    </source>
</evidence>
<keyword evidence="2" id="KW-0812">Transmembrane</keyword>
<evidence type="ECO:0000313" key="5">
    <source>
        <dbReference type="Proteomes" id="UP001059546"/>
    </source>
</evidence>
<sequence length="262" mass="29571">MRTSTSVLQTHITDDNERTEPYCRGIIQQYAASMSMAFSMIIYLLLRNHVGNILFLRFVTALTSFSYLGLQYFCLFNSNKKSFDGSQSIFGSVFYLILNIIFLMFSIISFISIISFPVGVWGKKTIAGYFTTLFPLLALSTFLLSTSCSVTSSSFEFTTTDDIDMFLDFSALLCVLMMIVMLILCQKNGGRFFFAIVSTIPVLIRSYRRKHLSSPKYQGPTTIWRPAIPTIILAITLISYSAVAYVSLNTLYNCLEPFTQTS</sequence>
<evidence type="ECO:0000313" key="6">
    <source>
        <dbReference type="Proteomes" id="UP001217963"/>
    </source>
</evidence>
<accession>A0A9Q9C352</accession>
<dbReference type="Pfam" id="PF09591">
    <property type="entry name" value="DUF2463"/>
    <property type="match status" value="1"/>
</dbReference>
<feature type="transmembrane region" description="Helical" evidence="2">
    <location>
        <begin position="93"/>
        <end position="114"/>
    </location>
</feature>
<dbReference type="EMBL" id="CP119066">
    <property type="protein sequence ID" value="WEL38719.1"/>
    <property type="molecule type" value="Genomic_DNA"/>
</dbReference>
<feature type="transmembrane region" description="Helical" evidence="2">
    <location>
        <begin position="165"/>
        <end position="185"/>
    </location>
</feature>
<gene>
    <name evidence="3" type="ORF">GPU96_05g10030</name>
    <name evidence="4" type="ORF">PFJ87_05g01900</name>
</gene>
<keyword evidence="2" id="KW-0472">Membrane</keyword>
<keyword evidence="2" id="KW-1133">Transmembrane helix</keyword>
<reference evidence="3" key="1">
    <citation type="submission" date="2021-05" db="EMBL/GenBank/DDBJ databases">
        <title>Encephalitozoon hellem ATCC 50604 Complete Genome.</title>
        <authorList>
            <person name="Mascarenhas dos Santos A.C."/>
            <person name="Julian A.T."/>
            <person name="Pombert J.-F."/>
        </authorList>
    </citation>
    <scope>NUCLEOTIDE SEQUENCE</scope>
    <source>
        <strain evidence="3">ATCC 50604</strain>
    </source>
</reference>
<dbReference type="Proteomes" id="UP001059546">
    <property type="component" value="Chromosome V"/>
</dbReference>
<feature type="transmembrane region" description="Helical" evidence="2">
    <location>
        <begin position="228"/>
        <end position="248"/>
    </location>
</feature>